<sequence>MTRVARAKCDSSSQGLPKPCIIAYFLNIPRKKKKERERKSESERERCKQFDTAFFGPQQQKYITQIRHLDQPPSFQAKRRPYGVYASVAAGHGVRSRSQVRGKARQESPHIAASPLFATSISHIDIYDDYLRRKGVPERTQDKARLAVGDGYIHTLRECIYEQAELFQFERSTLIGLLSMDTG</sequence>
<reference evidence="2" key="1">
    <citation type="journal article" date="2012" name="MBio">
        <title>Comparative genome analysis of Trichophyton rubrum and related dermatophytes reveals candidate genes involved in infection.</title>
        <authorList>
            <person name="Martinez D.A."/>
            <person name="Oliver B.G."/>
            <person name="Graeser Y."/>
            <person name="Goldberg J.M."/>
            <person name="Li W."/>
            <person name="Martinez-Rossi N.M."/>
            <person name="Monod M."/>
            <person name="Shelest E."/>
            <person name="Barton R.C."/>
            <person name="Birch E."/>
            <person name="Brakhage A.A."/>
            <person name="Chen Z."/>
            <person name="Gurr S.J."/>
            <person name="Heiman D."/>
            <person name="Heitman J."/>
            <person name="Kosti I."/>
            <person name="Rossi A."/>
            <person name="Saif S."/>
            <person name="Samalova M."/>
            <person name="Saunders C.W."/>
            <person name="Shea T."/>
            <person name="Summerbell R.C."/>
            <person name="Xu J."/>
            <person name="Young S."/>
            <person name="Zeng Q."/>
            <person name="Birren B.W."/>
            <person name="Cuomo C.A."/>
            <person name="White T.C."/>
        </authorList>
    </citation>
    <scope>NUCLEOTIDE SEQUENCE [LARGE SCALE GENOMIC DNA]</scope>
    <source>
        <strain evidence="2">CBS 112818</strain>
    </source>
</reference>
<evidence type="ECO:0000313" key="2">
    <source>
        <dbReference type="Proteomes" id="UP000009172"/>
    </source>
</evidence>
<evidence type="ECO:0000313" key="1">
    <source>
        <dbReference type="EMBL" id="EGD96143.1"/>
    </source>
</evidence>
<keyword evidence="2" id="KW-1185">Reference proteome</keyword>
<accession>F2RXU4</accession>
<organism evidence="1 2">
    <name type="scientific">Trichophyton tonsurans (strain CBS 112818)</name>
    <name type="common">Scalp ringworm fungus</name>
    <dbReference type="NCBI Taxonomy" id="647933"/>
    <lineage>
        <taxon>Eukaryota</taxon>
        <taxon>Fungi</taxon>
        <taxon>Dikarya</taxon>
        <taxon>Ascomycota</taxon>
        <taxon>Pezizomycotina</taxon>
        <taxon>Eurotiomycetes</taxon>
        <taxon>Eurotiomycetidae</taxon>
        <taxon>Onygenales</taxon>
        <taxon>Arthrodermataceae</taxon>
        <taxon>Trichophyton</taxon>
    </lineage>
</organism>
<protein>
    <submittedName>
        <fullName evidence="1">Uncharacterized protein</fullName>
    </submittedName>
</protein>
<proteinExistence type="predicted"/>
<dbReference type="Proteomes" id="UP000009172">
    <property type="component" value="Unassembled WGS sequence"/>
</dbReference>
<dbReference type="EMBL" id="GG698492">
    <property type="protein sequence ID" value="EGD96143.1"/>
    <property type="molecule type" value="Genomic_DNA"/>
</dbReference>
<gene>
    <name evidence="1" type="ORF">TESG_08426</name>
</gene>
<dbReference type="AlphaFoldDB" id="F2RXU4"/>
<name>F2RXU4_TRIT1</name>
<dbReference type="HOGENOM" id="CLU_1476178_0_0_1"/>